<dbReference type="KEGG" id="tva:4739275"/>
<sequence length="89" mass="10546">MNEAFNSKIACYMDKSRAWKNINIRVIIAILEWNDPEHFLKDIQKALHLSPLADDCVKSFEEKRYSKMILKQHTFTKGSKKQNKYKKSI</sequence>
<dbReference type="Proteomes" id="UP000001542">
    <property type="component" value="Unassembled WGS sequence"/>
</dbReference>
<dbReference type="VEuPathDB" id="TrichDB:TVAG_481570"/>
<accession>A2GMG7</accession>
<proteinExistence type="predicted"/>
<reference evidence="1" key="2">
    <citation type="journal article" date="2007" name="Science">
        <title>Draft genome sequence of the sexually transmitted pathogen Trichomonas vaginalis.</title>
        <authorList>
            <person name="Carlton J.M."/>
            <person name="Hirt R.P."/>
            <person name="Silva J.C."/>
            <person name="Delcher A.L."/>
            <person name="Schatz M."/>
            <person name="Zhao Q."/>
            <person name="Wortman J.R."/>
            <person name="Bidwell S.L."/>
            <person name="Alsmark U.C.M."/>
            <person name="Besteiro S."/>
            <person name="Sicheritz-Ponten T."/>
            <person name="Noel C.J."/>
            <person name="Dacks J.B."/>
            <person name="Foster P.G."/>
            <person name="Simillion C."/>
            <person name="Van de Peer Y."/>
            <person name="Miranda-Saavedra D."/>
            <person name="Barton G.J."/>
            <person name="Westrop G.D."/>
            <person name="Mueller S."/>
            <person name="Dessi D."/>
            <person name="Fiori P.L."/>
            <person name="Ren Q."/>
            <person name="Paulsen I."/>
            <person name="Zhang H."/>
            <person name="Bastida-Corcuera F.D."/>
            <person name="Simoes-Barbosa A."/>
            <person name="Brown M.T."/>
            <person name="Hayes R.D."/>
            <person name="Mukherjee M."/>
            <person name="Okumura C.Y."/>
            <person name="Schneider R."/>
            <person name="Smith A.J."/>
            <person name="Vanacova S."/>
            <person name="Villalvazo M."/>
            <person name="Haas B.J."/>
            <person name="Pertea M."/>
            <person name="Feldblyum T.V."/>
            <person name="Utterback T.R."/>
            <person name="Shu C.L."/>
            <person name="Osoegawa K."/>
            <person name="de Jong P.J."/>
            <person name="Hrdy I."/>
            <person name="Horvathova L."/>
            <person name="Zubacova Z."/>
            <person name="Dolezal P."/>
            <person name="Malik S.B."/>
            <person name="Logsdon J.M. Jr."/>
            <person name="Henze K."/>
            <person name="Gupta A."/>
            <person name="Wang C.C."/>
            <person name="Dunne R.L."/>
            <person name="Upcroft J.A."/>
            <person name="Upcroft P."/>
            <person name="White O."/>
            <person name="Salzberg S.L."/>
            <person name="Tang P."/>
            <person name="Chiu C.-H."/>
            <person name="Lee Y.-S."/>
            <person name="Embley T.M."/>
            <person name="Coombs G.H."/>
            <person name="Mottram J.C."/>
            <person name="Tachezy J."/>
            <person name="Fraser-Liggett C.M."/>
            <person name="Johnson P.J."/>
        </authorList>
    </citation>
    <scope>NUCLEOTIDE SEQUENCE [LARGE SCALE GENOMIC DNA]</scope>
    <source>
        <strain evidence="1">G3</strain>
    </source>
</reference>
<gene>
    <name evidence="1" type="ORF">TVAG_481570</name>
</gene>
<protein>
    <submittedName>
        <fullName evidence="1">Uncharacterized protein</fullName>
    </submittedName>
</protein>
<reference evidence="1" key="1">
    <citation type="submission" date="2006-10" db="EMBL/GenBank/DDBJ databases">
        <authorList>
            <person name="Amadeo P."/>
            <person name="Zhao Q."/>
            <person name="Wortman J."/>
            <person name="Fraser-Liggett C."/>
            <person name="Carlton J."/>
        </authorList>
    </citation>
    <scope>NUCLEOTIDE SEQUENCE</scope>
    <source>
        <strain evidence="1">G3</strain>
    </source>
</reference>
<dbReference type="EMBL" id="DS117384">
    <property type="protein sequence ID" value="EAX81650.1"/>
    <property type="molecule type" value="Genomic_DNA"/>
</dbReference>
<dbReference type="VEuPathDB" id="TrichDB:TVAGG3_0104250"/>
<evidence type="ECO:0000313" key="2">
    <source>
        <dbReference type="Proteomes" id="UP000001542"/>
    </source>
</evidence>
<dbReference type="AlphaFoldDB" id="A2GMG7"/>
<keyword evidence="2" id="KW-1185">Reference proteome</keyword>
<evidence type="ECO:0000313" key="1">
    <source>
        <dbReference type="EMBL" id="EAX81650.1"/>
    </source>
</evidence>
<dbReference type="InParanoid" id="A2GMG7"/>
<name>A2GMG7_TRIV3</name>
<dbReference type="RefSeq" id="XP_001294580.1">
    <property type="nucleotide sequence ID" value="XM_001294579.1"/>
</dbReference>
<organism evidence="1 2">
    <name type="scientific">Trichomonas vaginalis (strain ATCC PRA-98 / G3)</name>
    <dbReference type="NCBI Taxonomy" id="412133"/>
    <lineage>
        <taxon>Eukaryota</taxon>
        <taxon>Metamonada</taxon>
        <taxon>Parabasalia</taxon>
        <taxon>Trichomonadida</taxon>
        <taxon>Trichomonadidae</taxon>
        <taxon>Trichomonas</taxon>
    </lineage>
</organism>